<name>A0A550CBE3_9AGAR</name>
<dbReference type="InterPro" id="IPR054416">
    <property type="entry name" value="GST_UstS-like_C"/>
</dbReference>
<evidence type="ECO:0000259" key="1">
    <source>
        <dbReference type="PROSITE" id="PS50404"/>
    </source>
</evidence>
<reference evidence="2 3" key="1">
    <citation type="journal article" date="2019" name="New Phytol.">
        <title>Comparative genomics reveals unique wood-decay strategies and fruiting body development in the Schizophyllaceae.</title>
        <authorList>
            <person name="Almasi E."/>
            <person name="Sahu N."/>
            <person name="Krizsan K."/>
            <person name="Balint B."/>
            <person name="Kovacs G.M."/>
            <person name="Kiss B."/>
            <person name="Cseklye J."/>
            <person name="Drula E."/>
            <person name="Henrissat B."/>
            <person name="Nagy I."/>
            <person name="Chovatia M."/>
            <person name="Adam C."/>
            <person name="LaButti K."/>
            <person name="Lipzen A."/>
            <person name="Riley R."/>
            <person name="Grigoriev I.V."/>
            <person name="Nagy L.G."/>
        </authorList>
    </citation>
    <scope>NUCLEOTIDE SEQUENCE [LARGE SCALE GENOMIC DNA]</scope>
    <source>
        <strain evidence="2 3">NL-1724</strain>
    </source>
</reference>
<dbReference type="InterPro" id="IPR036282">
    <property type="entry name" value="Glutathione-S-Trfase_C_sf"/>
</dbReference>
<dbReference type="SUPFAM" id="SSF47616">
    <property type="entry name" value="GST C-terminal domain-like"/>
    <property type="match status" value="1"/>
</dbReference>
<dbReference type="STRING" id="97359.A0A550CBE3"/>
<dbReference type="PROSITE" id="PS50404">
    <property type="entry name" value="GST_NTER"/>
    <property type="match status" value="1"/>
</dbReference>
<proteinExistence type="predicted"/>
<dbReference type="OrthoDB" id="4951845at2759"/>
<dbReference type="Pfam" id="PF22041">
    <property type="entry name" value="GST_C_7"/>
    <property type="match status" value="1"/>
</dbReference>
<evidence type="ECO:0000313" key="2">
    <source>
        <dbReference type="EMBL" id="TRM62132.1"/>
    </source>
</evidence>
<dbReference type="Proteomes" id="UP000320762">
    <property type="component" value="Unassembled WGS sequence"/>
</dbReference>
<evidence type="ECO:0000313" key="3">
    <source>
        <dbReference type="Proteomes" id="UP000320762"/>
    </source>
</evidence>
<organism evidence="2 3">
    <name type="scientific">Schizophyllum amplum</name>
    <dbReference type="NCBI Taxonomy" id="97359"/>
    <lineage>
        <taxon>Eukaryota</taxon>
        <taxon>Fungi</taxon>
        <taxon>Dikarya</taxon>
        <taxon>Basidiomycota</taxon>
        <taxon>Agaricomycotina</taxon>
        <taxon>Agaricomycetes</taxon>
        <taxon>Agaricomycetidae</taxon>
        <taxon>Agaricales</taxon>
        <taxon>Schizophyllaceae</taxon>
        <taxon>Schizophyllum</taxon>
    </lineage>
</organism>
<dbReference type="AlphaFoldDB" id="A0A550CBE3"/>
<dbReference type="InterPro" id="IPR004045">
    <property type="entry name" value="Glutathione_S-Trfase_N"/>
</dbReference>
<feature type="domain" description="GST N-terminal" evidence="1">
    <location>
        <begin position="9"/>
        <end position="98"/>
    </location>
</feature>
<dbReference type="Gene3D" id="3.40.30.10">
    <property type="entry name" value="Glutaredoxin"/>
    <property type="match status" value="1"/>
</dbReference>
<dbReference type="Pfam" id="PF13409">
    <property type="entry name" value="GST_N_2"/>
    <property type="match status" value="1"/>
</dbReference>
<protein>
    <recommendedName>
        <fullName evidence="1">GST N-terminal domain-containing protein</fullName>
    </recommendedName>
</protein>
<sequence>MANEITLLDIPTDKAGPISMNVWKIRYALNYKSLPFRIEWAEWPEIAPKCQKIGAPPTKPYPGVDYTVPAIHDPSTGKSISESLVIATYLDSAYPDTPRIVPAGTVAIQRVFADTHFAKITMPLIHWIFIRAITTFNEPSVAHIRRQREPALNGLTLEEWATPEVSTKGWEELKTGLDWLAGSLQEAEKAGQTGPFFMGEAPTFADFVVAGTFMYLGKVYPEGWAKVRELNDGRAPDEKCPNERAYTPIRLREALKRARMIDAFKRDNWAHTSRCRRSPAGKVPFHALSRPVVPHITPAGLALAADAISHRESRAVRRRLLCAHTHAADHDMYGCALALHAPHSTVQRLSVGILRTRKSGDLGHAQNIRAVSAYNSVIHARQGAQ</sequence>
<gene>
    <name evidence="2" type="ORF">BD626DRAFT_631310</name>
</gene>
<keyword evidence="3" id="KW-1185">Reference proteome</keyword>
<dbReference type="InterPro" id="IPR036249">
    <property type="entry name" value="Thioredoxin-like_sf"/>
</dbReference>
<dbReference type="Gene3D" id="1.20.1050.10">
    <property type="match status" value="1"/>
</dbReference>
<dbReference type="SUPFAM" id="SSF52833">
    <property type="entry name" value="Thioredoxin-like"/>
    <property type="match status" value="1"/>
</dbReference>
<dbReference type="EMBL" id="VDMD01000014">
    <property type="protein sequence ID" value="TRM62132.1"/>
    <property type="molecule type" value="Genomic_DNA"/>
</dbReference>
<comment type="caution">
    <text evidence="2">The sequence shown here is derived from an EMBL/GenBank/DDBJ whole genome shotgun (WGS) entry which is preliminary data.</text>
</comment>
<accession>A0A550CBE3</accession>